<proteinExistence type="predicted"/>
<dbReference type="Pfam" id="PF00672">
    <property type="entry name" value="HAMP"/>
    <property type="match status" value="1"/>
</dbReference>
<feature type="domain" description="Histidine kinase" evidence="10">
    <location>
        <begin position="471"/>
        <end position="664"/>
    </location>
</feature>
<dbReference type="PANTHER" id="PTHR41523:SF8">
    <property type="entry name" value="ETHYLENE RESPONSE SENSOR PROTEIN"/>
    <property type="match status" value="1"/>
</dbReference>
<organism evidence="13">
    <name type="scientific">Wolinella succinogenes (strain ATCC 29543 / DSM 1740 / CCUG 13145 / JCM 31913 / LMG 7466 / NCTC 11488 / FDC 602W)</name>
    <name type="common">Vibrio succinogenes</name>
    <dbReference type="NCBI Taxonomy" id="273121"/>
    <lineage>
        <taxon>Bacteria</taxon>
        <taxon>Pseudomonadati</taxon>
        <taxon>Campylobacterota</taxon>
        <taxon>Epsilonproteobacteria</taxon>
        <taxon>Campylobacterales</taxon>
        <taxon>Helicobacteraceae</taxon>
        <taxon>Wolinella</taxon>
    </lineage>
</organism>
<evidence type="ECO:0000256" key="4">
    <source>
        <dbReference type="ARBA" id="ARBA00022553"/>
    </source>
</evidence>
<dbReference type="InterPro" id="IPR005467">
    <property type="entry name" value="His_kinase_dom"/>
</dbReference>
<dbReference type="GO" id="GO:0005524">
    <property type="term" value="F:ATP binding"/>
    <property type="evidence" value="ECO:0007669"/>
    <property type="project" value="UniProtKB-KW"/>
</dbReference>
<dbReference type="EC" id="2.7.13.3" evidence="3"/>
<keyword evidence="6" id="KW-0547">Nucleotide-binding</keyword>
<dbReference type="SUPFAM" id="SSF55874">
    <property type="entry name" value="ATPase domain of HSP90 chaperone/DNA topoisomerase II/histidine kinase"/>
    <property type="match status" value="1"/>
</dbReference>
<dbReference type="STRING" id="273121.WS1955"/>
<dbReference type="EMBL" id="BX571662">
    <property type="protein sequence ID" value="CAE10960.1"/>
    <property type="molecule type" value="Genomic_DNA"/>
</dbReference>
<accession>Q7M809</accession>
<dbReference type="CDD" id="cd06225">
    <property type="entry name" value="HAMP"/>
    <property type="match status" value="1"/>
</dbReference>
<dbReference type="SUPFAM" id="SSF158472">
    <property type="entry name" value="HAMP domain-like"/>
    <property type="match status" value="1"/>
</dbReference>
<keyword evidence="8" id="KW-0067">ATP-binding</keyword>
<evidence type="ECO:0000256" key="1">
    <source>
        <dbReference type="ARBA" id="ARBA00000085"/>
    </source>
</evidence>
<dbReference type="PANTHER" id="PTHR41523">
    <property type="entry name" value="TWO-COMPONENT SYSTEM SENSOR PROTEIN"/>
    <property type="match status" value="1"/>
</dbReference>
<keyword evidence="4" id="KW-0597">Phosphoprotein</keyword>
<dbReference type="SMART" id="SM00304">
    <property type="entry name" value="HAMP"/>
    <property type="match status" value="1"/>
</dbReference>
<evidence type="ECO:0000259" key="11">
    <source>
        <dbReference type="PROSITE" id="PS50885"/>
    </source>
</evidence>
<dbReference type="GO" id="GO:0016020">
    <property type="term" value="C:membrane"/>
    <property type="evidence" value="ECO:0007669"/>
    <property type="project" value="UniProtKB-SubCell"/>
</dbReference>
<dbReference type="Pfam" id="PF07568">
    <property type="entry name" value="HisKA_2"/>
    <property type="match status" value="1"/>
</dbReference>
<comment type="catalytic activity">
    <reaction evidence="1">
        <text>ATP + protein L-histidine = ADP + protein N-phospho-L-histidine.</text>
        <dbReference type="EC" id="2.7.13.3"/>
    </reaction>
</comment>
<dbReference type="eggNOG" id="COG2770">
    <property type="taxonomic scope" value="Bacteria"/>
</dbReference>
<dbReference type="Gene3D" id="1.10.8.500">
    <property type="entry name" value="HAMP domain in histidine kinase"/>
    <property type="match status" value="1"/>
</dbReference>
<dbReference type="InterPro" id="IPR003660">
    <property type="entry name" value="HAMP_dom"/>
</dbReference>
<protein>
    <recommendedName>
        <fullName evidence="3">histidine kinase</fullName>
        <ecNumber evidence="3">2.7.13.3</ecNumber>
    </recommendedName>
</protein>
<keyword evidence="7 12" id="KW-0418">Kinase</keyword>
<dbReference type="PROSITE" id="PS50885">
    <property type="entry name" value="HAMP"/>
    <property type="match status" value="1"/>
</dbReference>
<comment type="subcellular location">
    <subcellularLocation>
        <location evidence="2">Membrane</location>
    </subcellularLocation>
</comment>
<dbReference type="AlphaFoldDB" id="Q7M809"/>
<dbReference type="KEGG" id="wsu:WS1955"/>
<dbReference type="GO" id="GO:0007165">
    <property type="term" value="P:signal transduction"/>
    <property type="evidence" value="ECO:0007669"/>
    <property type="project" value="InterPro"/>
</dbReference>
<evidence type="ECO:0000313" key="12">
    <source>
        <dbReference type="EMBL" id="CAE10960.1"/>
    </source>
</evidence>
<dbReference type="PROSITE" id="PS50109">
    <property type="entry name" value="HIS_KIN"/>
    <property type="match status" value="1"/>
</dbReference>
<dbReference type="InterPro" id="IPR004010">
    <property type="entry name" value="Double_Cache_2"/>
</dbReference>
<dbReference type="HOGENOM" id="CLU_425731_0_0_7"/>
<dbReference type="InterPro" id="IPR011495">
    <property type="entry name" value="Sig_transdc_His_kin_sub2_dim/P"/>
</dbReference>
<dbReference type="InterPro" id="IPR036890">
    <property type="entry name" value="HATPase_C_sf"/>
</dbReference>
<keyword evidence="9" id="KW-0812">Transmembrane</keyword>
<evidence type="ECO:0000313" key="13">
    <source>
        <dbReference type="Proteomes" id="UP000000422"/>
    </source>
</evidence>
<evidence type="ECO:0000256" key="5">
    <source>
        <dbReference type="ARBA" id="ARBA00022679"/>
    </source>
</evidence>
<dbReference type="eggNOG" id="COG3920">
    <property type="taxonomic scope" value="Bacteria"/>
</dbReference>
<keyword evidence="5" id="KW-0808">Transferase</keyword>
<evidence type="ECO:0000256" key="7">
    <source>
        <dbReference type="ARBA" id="ARBA00022777"/>
    </source>
</evidence>
<dbReference type="Gene3D" id="3.30.565.10">
    <property type="entry name" value="Histidine kinase-like ATPase, C-terminal domain"/>
    <property type="match status" value="1"/>
</dbReference>
<keyword evidence="13" id="KW-1185">Reference proteome</keyword>
<sequence length="664" mass="74712">MPIPQDSGISSIVCAKSSIPPSSKMFLKQVIDSMFKRPPSLPLGVKFTLALLGICLVLLLLVVGILAPKMKEEQFKTETHTIERLLSKMEHQVRLAIKVNQFHSSSQKTNNDLRLQNHLQNLHLHALSHPSASLEQWIATLDQEFQGEACRALLIKENQILHSTKPLPSASPLLSSLTALPQGEWHSYLHPRPQGACPTSDKETLLFKPLGTTGYRVGVHCQSQDFISERRAFESEIGVILKESFQSIKEGNPGFAYMMWVDGSERTCDHNATLRTSLESEASLYNRVCCVSETSPTDQPLTGDLKAADYLRASTTQEPLRHWLDKEDDRGNLIHPAITWARKFETPAYPLILAVTLYEEEIYDSLGSVLLKLLPAILAALLGSLFLGILLFRRFTQRLTLLSQTAKTVKSGDLSARSHIRGEDEIGVLGETLDSMIETLEQDIQTLDSKVLERTQALESLLEEKEALLKEVHHRVKNNLAVIIALIALKTPKATSEESKTLLVELEERIYTIELLHRKLYQSKNLKRIEMKEYIQEIVHRIGELHETERLGIRIALRIEPLELDVSQALACGLLVNEALTNSLKHAFKKRGGEILILFNPRSKECHLRIEDDGVGFPKAFFLGREETLGMQLMQGIAKNQLQGRMECSNPPQRGARVDFYFPL</sequence>
<gene>
    <name evidence="12" type="ordered locus">WS1955</name>
</gene>
<evidence type="ECO:0000256" key="8">
    <source>
        <dbReference type="ARBA" id="ARBA00022840"/>
    </source>
</evidence>
<evidence type="ECO:0000256" key="2">
    <source>
        <dbReference type="ARBA" id="ARBA00004370"/>
    </source>
</evidence>
<evidence type="ECO:0000259" key="10">
    <source>
        <dbReference type="PROSITE" id="PS50109"/>
    </source>
</evidence>
<evidence type="ECO:0000256" key="3">
    <source>
        <dbReference type="ARBA" id="ARBA00012438"/>
    </source>
</evidence>
<dbReference type="GO" id="GO:0004673">
    <property type="term" value="F:protein histidine kinase activity"/>
    <property type="evidence" value="ECO:0007669"/>
    <property type="project" value="UniProtKB-EC"/>
</dbReference>
<feature type="transmembrane region" description="Helical" evidence="9">
    <location>
        <begin position="47"/>
        <end position="67"/>
    </location>
</feature>
<evidence type="ECO:0000256" key="9">
    <source>
        <dbReference type="SAM" id="Phobius"/>
    </source>
</evidence>
<dbReference type="Pfam" id="PF02518">
    <property type="entry name" value="HATPase_c"/>
    <property type="match status" value="1"/>
</dbReference>
<feature type="domain" description="HAMP" evidence="11">
    <location>
        <begin position="393"/>
        <end position="445"/>
    </location>
</feature>
<dbReference type="InterPro" id="IPR003594">
    <property type="entry name" value="HATPase_dom"/>
</dbReference>
<name>Q7M809_WOLSU</name>
<dbReference type="Proteomes" id="UP000000422">
    <property type="component" value="Chromosome"/>
</dbReference>
<dbReference type="RefSeq" id="WP_011139743.1">
    <property type="nucleotide sequence ID" value="NC_005090.1"/>
</dbReference>
<evidence type="ECO:0000256" key="6">
    <source>
        <dbReference type="ARBA" id="ARBA00022741"/>
    </source>
</evidence>
<reference evidence="12 13" key="1">
    <citation type="journal article" date="2003" name="Proc. Natl. Acad. Sci. U.S.A.">
        <title>Complete genome sequence and analysis of Wolinella succinogenes.</title>
        <authorList>
            <person name="Baar C."/>
            <person name="Eppinger M."/>
            <person name="Raddatz G."/>
            <person name="Simon JM."/>
            <person name="Lanz C."/>
            <person name="Klimmek O."/>
            <person name="Nandakumar R."/>
            <person name="Gross R."/>
            <person name="Rosinus A."/>
            <person name="Keller H."/>
            <person name="Jagtap P."/>
            <person name="Linke B."/>
            <person name="Meyer F."/>
            <person name="Lederer H."/>
            <person name="Schuster S.C."/>
        </authorList>
    </citation>
    <scope>NUCLEOTIDE SEQUENCE [LARGE SCALE GENOMIC DNA]</scope>
    <source>
        <strain evidence="13">ATCC 29543 / DSM 1740 / CCUG 13145 / JCM 31913 / LMG 7466 / NCTC 11488 / FDC 602W</strain>
    </source>
</reference>
<feature type="transmembrane region" description="Helical" evidence="9">
    <location>
        <begin position="373"/>
        <end position="392"/>
    </location>
</feature>
<keyword evidence="9" id="KW-1133">Transmembrane helix</keyword>
<keyword evidence="9" id="KW-0472">Membrane</keyword>
<dbReference type="Gene3D" id="3.30.450.20">
    <property type="entry name" value="PAS domain"/>
    <property type="match status" value="1"/>
</dbReference>
<dbReference type="Pfam" id="PF08269">
    <property type="entry name" value="dCache_2"/>
    <property type="match status" value="1"/>
</dbReference>